<organism evidence="3 4">
    <name type="scientific">Crenothrix polyspora</name>
    <dbReference type="NCBI Taxonomy" id="360316"/>
    <lineage>
        <taxon>Bacteria</taxon>
        <taxon>Pseudomonadati</taxon>
        <taxon>Pseudomonadota</taxon>
        <taxon>Gammaproteobacteria</taxon>
        <taxon>Methylococcales</taxon>
        <taxon>Crenotrichaceae</taxon>
        <taxon>Crenothrix</taxon>
    </lineage>
</organism>
<protein>
    <recommendedName>
        <fullName evidence="2">PIN like domain-containing protein</fullName>
    </recommendedName>
</protein>
<dbReference type="EMBL" id="FUKI01000133">
    <property type="protein sequence ID" value="SJM94625.1"/>
    <property type="molecule type" value="Genomic_DNA"/>
</dbReference>
<reference evidence="4" key="1">
    <citation type="submission" date="2017-02" db="EMBL/GenBank/DDBJ databases">
        <authorList>
            <person name="Daims H."/>
        </authorList>
    </citation>
    <scope>NUCLEOTIDE SEQUENCE [LARGE SCALE GENOMIC DNA]</scope>
</reference>
<dbReference type="InterPro" id="IPR041578">
    <property type="entry name" value="PIN_8"/>
</dbReference>
<sequence>MKSVFIGHFRPTQDEFTQLWDESIFAIDANVLLNLYRYSSDTREELEKALNEIKDKVFITHQAAKEFLKNRLNVTAGQADEYKKTISSINNVLATLSSSDRHPFLPDSELPKLKEYAGNLIFILEKQQKLLLAKLTDDEILDFVEKLFDGKTGRPFSNEKLIEIAKEGEERYQRETPPGYKDNKKDSLNDPYRKYGDLIVWHQILEHAATHAKSVIFITDDKKDDWWLEQSGKTIAPRPELIEEFHEKTKQKFWMYTVDRFIQESAKISKSTVSSEVIEEIIKVSMDINESNLRELPSIEVYQDPFDSPVDEWQGGFLIVHLNRPMRYATGTGKFHPKFSTIPEFNVKLVDSPYEDKNMVTLSFGCGTTRDFNVHLRARDTFLEAGNYIFEYTASESIEVEEK</sequence>
<dbReference type="RefSeq" id="WP_087144403.1">
    <property type="nucleotide sequence ID" value="NZ_FUKI01000133.1"/>
</dbReference>
<dbReference type="AlphaFoldDB" id="A0A1R4HEF6"/>
<gene>
    <name evidence="3" type="ORF">CRENPOLYSF1_560001</name>
</gene>
<dbReference type="OrthoDB" id="9182727at2"/>
<dbReference type="Proteomes" id="UP000195667">
    <property type="component" value="Unassembled WGS sequence"/>
</dbReference>
<proteinExistence type="predicted"/>
<evidence type="ECO:0000313" key="4">
    <source>
        <dbReference type="Proteomes" id="UP000195667"/>
    </source>
</evidence>
<evidence type="ECO:0000259" key="2">
    <source>
        <dbReference type="Pfam" id="PF18476"/>
    </source>
</evidence>
<dbReference type="Pfam" id="PF18476">
    <property type="entry name" value="PIN_8"/>
    <property type="match status" value="1"/>
</dbReference>
<feature type="domain" description="PIN like" evidence="2">
    <location>
        <begin position="24"/>
        <end position="241"/>
    </location>
</feature>
<evidence type="ECO:0000256" key="1">
    <source>
        <dbReference type="SAM" id="MobiDB-lite"/>
    </source>
</evidence>
<keyword evidence="4" id="KW-1185">Reference proteome</keyword>
<evidence type="ECO:0000313" key="3">
    <source>
        <dbReference type="EMBL" id="SJM94625.1"/>
    </source>
</evidence>
<name>A0A1R4HEF6_9GAMM</name>
<feature type="region of interest" description="Disordered" evidence="1">
    <location>
        <begin position="167"/>
        <end position="186"/>
    </location>
</feature>
<accession>A0A1R4HEF6</accession>